<protein>
    <submittedName>
        <fullName evidence="3">ASPIC and UnbV</fullName>
    </submittedName>
</protein>
<keyword evidence="4" id="KW-1185">Reference proteome</keyword>
<evidence type="ECO:0000259" key="2">
    <source>
        <dbReference type="Pfam" id="PF07593"/>
    </source>
</evidence>
<keyword evidence="1" id="KW-0732">Signal</keyword>
<dbReference type="Gene3D" id="2.130.10.130">
    <property type="entry name" value="Integrin alpha, N-terminal"/>
    <property type="match status" value="1"/>
</dbReference>
<feature type="domain" description="ASPIC/UnbV" evidence="2">
    <location>
        <begin position="499"/>
        <end position="565"/>
    </location>
</feature>
<dbReference type="Pfam" id="PF07593">
    <property type="entry name" value="UnbV_ASPIC"/>
    <property type="match status" value="1"/>
</dbReference>
<dbReference type="OrthoDB" id="100785at2"/>
<organism evidence="3 4">
    <name type="scientific">Luteitalea pratensis</name>
    <dbReference type="NCBI Taxonomy" id="1855912"/>
    <lineage>
        <taxon>Bacteria</taxon>
        <taxon>Pseudomonadati</taxon>
        <taxon>Acidobacteriota</taxon>
        <taxon>Vicinamibacteria</taxon>
        <taxon>Vicinamibacterales</taxon>
        <taxon>Vicinamibacteraceae</taxon>
        <taxon>Luteitalea</taxon>
    </lineage>
</organism>
<evidence type="ECO:0000313" key="3">
    <source>
        <dbReference type="EMBL" id="AMY12250.1"/>
    </source>
</evidence>
<dbReference type="InterPro" id="IPR027039">
    <property type="entry name" value="Crtac1"/>
</dbReference>
<dbReference type="KEGG" id="abac:LuPra_05523"/>
<dbReference type="Pfam" id="PF13517">
    <property type="entry name" value="FG-GAP_3"/>
    <property type="match status" value="2"/>
</dbReference>
<dbReference type="Proteomes" id="UP000076079">
    <property type="component" value="Chromosome"/>
</dbReference>
<dbReference type="PANTHER" id="PTHR16026:SF0">
    <property type="entry name" value="CARTILAGE ACIDIC PROTEIN 1"/>
    <property type="match status" value="1"/>
</dbReference>
<sequence length="581" mass="61682">MDRSESGPYLAEMIRNSLLTLSLATFAVASVGSLVHGQPSRARGPASPALVAFTDVTTRAGVTFRHTSGAFGKKYLPETMGAGVVVLDFDNDGHQDLFFANGKAWPGRPPLRSLPALYRSTGAGTFTDVTRAAGLAFEAYGMGAAAADYDNDGFVDLFVTALGGNRLFRNTGKGTFEDVTQRASVGRVGFSTSAAWFDYDKDGRLDLIVANYVQWQLEKDIHCTLDGKTKSYCTPESYKGETPFLFHNLGNGTFEDATTKAGLNDPASKGLGVGLLDYNADGYLDVFVANDTQPNRLYRNTGKGTFVDEAVTAGVAFNEAGVARAGMGVDAADFDGSGRPGLLIGNFSNEMLSLYRNEGNGLFIDDAPTSSLGRESLLSLTFACFFFDADNDGLLDIFTANGHVADDINRVQPKVTYAQASHLYRNGGKARFSNVAAGIPALMTPTVARGAAHLDMDNDGDQDLIVTVNNGPARVLRNDSAGGRALRLSLVGVKSNRSAIGAEVRVTTGGATRIGMVKTGSSYLSQSELPLTFGLGTATRVEQVEIRWPSGQVDRLGPQDAGQTLVVTEAKGVTRRVAFGR</sequence>
<dbReference type="InterPro" id="IPR028994">
    <property type="entry name" value="Integrin_alpha_N"/>
</dbReference>
<dbReference type="PANTHER" id="PTHR16026">
    <property type="entry name" value="CARTILAGE ACIDIC PROTEIN 1"/>
    <property type="match status" value="1"/>
</dbReference>
<dbReference type="EMBL" id="CP015136">
    <property type="protein sequence ID" value="AMY12250.1"/>
    <property type="molecule type" value="Genomic_DNA"/>
</dbReference>
<gene>
    <name evidence="3" type="ORF">LuPra_05523</name>
</gene>
<evidence type="ECO:0000313" key="4">
    <source>
        <dbReference type="Proteomes" id="UP000076079"/>
    </source>
</evidence>
<proteinExistence type="predicted"/>
<reference evidence="3 4" key="1">
    <citation type="journal article" date="2016" name="Genome Announc.">
        <title>First Complete Genome Sequence of a Subdivision 6 Acidobacterium Strain.</title>
        <authorList>
            <person name="Huang S."/>
            <person name="Vieira S."/>
            <person name="Bunk B."/>
            <person name="Riedel T."/>
            <person name="Sproer C."/>
            <person name="Overmann J."/>
        </authorList>
    </citation>
    <scope>NUCLEOTIDE SEQUENCE [LARGE SCALE GENOMIC DNA]</scope>
    <source>
        <strain evidence="4">DSM 100886 HEG_-6_39</strain>
    </source>
</reference>
<reference evidence="4" key="2">
    <citation type="submission" date="2016-04" db="EMBL/GenBank/DDBJ databases">
        <title>First Complete Genome Sequence of a Subdivision 6 Acidobacterium.</title>
        <authorList>
            <person name="Huang S."/>
            <person name="Vieira S."/>
            <person name="Bunk B."/>
            <person name="Riedel T."/>
            <person name="Sproeer C."/>
            <person name="Overmann J."/>
        </authorList>
    </citation>
    <scope>NUCLEOTIDE SEQUENCE [LARGE SCALE GENOMIC DNA]</scope>
    <source>
        <strain evidence="4">DSM 100886 HEG_-6_39</strain>
    </source>
</reference>
<dbReference type="SUPFAM" id="SSF69318">
    <property type="entry name" value="Integrin alpha N-terminal domain"/>
    <property type="match status" value="1"/>
</dbReference>
<name>A0A143PW29_LUTPR</name>
<dbReference type="InterPro" id="IPR013517">
    <property type="entry name" value="FG-GAP"/>
</dbReference>
<dbReference type="InterPro" id="IPR011519">
    <property type="entry name" value="UnbV_ASPIC"/>
</dbReference>
<dbReference type="AlphaFoldDB" id="A0A143PW29"/>
<evidence type="ECO:0000256" key="1">
    <source>
        <dbReference type="ARBA" id="ARBA00022729"/>
    </source>
</evidence>
<accession>A0A143PW29</accession>
<dbReference type="STRING" id="1855912.LuPra_05523"/>